<dbReference type="RefSeq" id="WP_219870377.1">
    <property type="nucleotide sequence ID" value="NZ_JAHZIJ010000001.1"/>
</dbReference>
<dbReference type="Proteomes" id="UP000812277">
    <property type="component" value="Unassembled WGS sequence"/>
</dbReference>
<dbReference type="SUPFAM" id="SSF53474">
    <property type="entry name" value="alpha/beta-Hydrolases"/>
    <property type="match status" value="1"/>
</dbReference>
<evidence type="ECO:0000313" key="2">
    <source>
        <dbReference type="EMBL" id="MBW7473120.1"/>
    </source>
</evidence>
<protein>
    <submittedName>
        <fullName evidence="2">Lysophospholipase</fullName>
    </submittedName>
</protein>
<dbReference type="EMBL" id="JAHZIJ010000001">
    <property type="protein sequence ID" value="MBW7473120.1"/>
    <property type="molecule type" value="Genomic_DNA"/>
</dbReference>
<feature type="domain" description="Serine aminopeptidase S33" evidence="1">
    <location>
        <begin position="26"/>
        <end position="290"/>
    </location>
</feature>
<reference evidence="2 3" key="1">
    <citation type="submission" date="2021-07" db="EMBL/GenBank/DDBJ databases">
        <title>Paenibacillus radiodurans sp. nov., isolated from the southeastern edge of Tengger Desert.</title>
        <authorList>
            <person name="Zhang G."/>
        </authorList>
    </citation>
    <scope>NUCLEOTIDE SEQUENCE [LARGE SCALE GENOMIC DNA]</scope>
    <source>
        <strain evidence="2 3">DT7-4</strain>
    </source>
</reference>
<dbReference type="Pfam" id="PF12146">
    <property type="entry name" value="Hydrolase_4"/>
    <property type="match status" value="1"/>
</dbReference>
<proteinExistence type="predicted"/>
<evidence type="ECO:0000259" key="1">
    <source>
        <dbReference type="Pfam" id="PF12146"/>
    </source>
</evidence>
<dbReference type="InterPro" id="IPR022742">
    <property type="entry name" value="Hydrolase_4"/>
</dbReference>
<dbReference type="PANTHER" id="PTHR11614">
    <property type="entry name" value="PHOSPHOLIPASE-RELATED"/>
    <property type="match status" value="1"/>
</dbReference>
<dbReference type="InterPro" id="IPR029058">
    <property type="entry name" value="AB_hydrolase_fold"/>
</dbReference>
<keyword evidence="3" id="KW-1185">Reference proteome</keyword>
<name>A0ABS7CZU3_9BACL</name>
<sequence length="315" mass="36355">MKCSHYKLSDDHVYVYKWEPDNGAEVLGIIQLVHGSCEHAGRYERFAQFLTSRGFVVYASDHRGHGLTAAVDGDLGYFGEWNGWSLMVDDLHQVTRLARQEHPQLQLIMLGHSMGSFLARHYAIRYTDELNGLILVGTAHHVRVMLRVARFIANWEIRAFGIRHRSKLLNRLSYESFNHRFQPSRTKQDWLSRNDAEVDLFRQDERCGFVFTAGAFRDMFHGLLFITDQNNINGTRADLPILLLSGKDDPVGSYGKMVKRAFNSYIKAGVSNVQVKLYEGMRHEILNEIDKETVYNDIVVWVNEVLRQRPLAVER</sequence>
<organism evidence="2 3">
    <name type="scientific">Paenibacillus oenotherae</name>
    <dbReference type="NCBI Taxonomy" id="1435645"/>
    <lineage>
        <taxon>Bacteria</taxon>
        <taxon>Bacillati</taxon>
        <taxon>Bacillota</taxon>
        <taxon>Bacilli</taxon>
        <taxon>Bacillales</taxon>
        <taxon>Paenibacillaceae</taxon>
        <taxon>Paenibacillus</taxon>
    </lineage>
</organism>
<dbReference type="Gene3D" id="3.40.50.1820">
    <property type="entry name" value="alpha/beta hydrolase"/>
    <property type="match status" value="1"/>
</dbReference>
<comment type="caution">
    <text evidence="2">The sequence shown here is derived from an EMBL/GenBank/DDBJ whole genome shotgun (WGS) entry which is preliminary data.</text>
</comment>
<accession>A0ABS7CZU3</accession>
<evidence type="ECO:0000313" key="3">
    <source>
        <dbReference type="Proteomes" id="UP000812277"/>
    </source>
</evidence>
<gene>
    <name evidence="2" type="ORF">K0T92_00020</name>
</gene>
<dbReference type="InterPro" id="IPR051044">
    <property type="entry name" value="MAG_DAG_Lipase"/>
</dbReference>